<name>A0A2C6BH02_FUSNP</name>
<reference evidence="1 2" key="1">
    <citation type="submission" date="2017-06" db="EMBL/GenBank/DDBJ databases">
        <title>Draft genome sequence of Fusobacterium nucleatum subsp. polymorphum KCOM 1267 (=ChDC F290).</title>
        <authorList>
            <person name="Kook J.-K."/>
            <person name="Park S.-N."/>
            <person name="Lim Y.K."/>
            <person name="Roh H."/>
        </authorList>
    </citation>
    <scope>NUCLEOTIDE SEQUENCE [LARGE SCALE GENOMIC DNA]</scope>
    <source>
        <strain evidence="2">KCOM 1267(ChDC F290)</strain>
    </source>
</reference>
<evidence type="ECO:0000313" key="1">
    <source>
        <dbReference type="EMBL" id="PHI03533.1"/>
    </source>
</evidence>
<dbReference type="RefSeq" id="WP_099012017.1">
    <property type="nucleotide sequence ID" value="NZ_CP077154.1"/>
</dbReference>
<proteinExistence type="predicted"/>
<accession>A0A2C6BH02</accession>
<dbReference type="Gene3D" id="1.10.4010.10">
    <property type="entry name" value="Type II deoxyuridine triphosphatase"/>
    <property type="match status" value="1"/>
</dbReference>
<dbReference type="EMBL" id="NIRM01000014">
    <property type="protein sequence ID" value="PHI03533.1"/>
    <property type="molecule type" value="Genomic_DNA"/>
</dbReference>
<dbReference type="Pfam" id="PF08761">
    <property type="entry name" value="dUTPase_2"/>
    <property type="match status" value="1"/>
</dbReference>
<dbReference type="SUPFAM" id="SSF101386">
    <property type="entry name" value="all-alpha NTP pyrophosphatases"/>
    <property type="match status" value="1"/>
</dbReference>
<evidence type="ECO:0000313" key="2">
    <source>
        <dbReference type="Proteomes" id="UP000221504"/>
    </source>
</evidence>
<comment type="caution">
    <text evidence="1">The sequence shown here is derived from an EMBL/GenBank/DDBJ whole genome shotgun (WGS) entry which is preliminary data.</text>
</comment>
<sequence length="164" mass="20313">MKLREPKNFEDILKLQAILDRSMNNIRERTFEDIKLSLIAELIELNEETKYSHKTWKTKEYNREKELEELTDVYFFFAQLINYRNRDGRFEIEYYCREFELFPNYYSGYYFIRLIYNLADNNFKWFFGGLLTCSAKLGYTKDDILKTYWNKWQKNMQRIGKDWN</sequence>
<protein>
    <submittedName>
        <fullName evidence="1">dUTP diphosphatase</fullName>
    </submittedName>
</protein>
<organism evidence="1 2">
    <name type="scientific">Fusobacterium nucleatum subsp. polymorphum</name>
    <name type="common">Fusobacterium polymorphum</name>
    <dbReference type="NCBI Taxonomy" id="76857"/>
    <lineage>
        <taxon>Bacteria</taxon>
        <taxon>Fusobacteriati</taxon>
        <taxon>Fusobacteriota</taxon>
        <taxon>Fusobacteriia</taxon>
        <taxon>Fusobacteriales</taxon>
        <taxon>Fusobacteriaceae</taxon>
        <taxon>Fusobacterium</taxon>
    </lineage>
</organism>
<dbReference type="Proteomes" id="UP000221504">
    <property type="component" value="Unassembled WGS sequence"/>
</dbReference>
<gene>
    <name evidence="1" type="ORF">CBG52_12900</name>
</gene>
<dbReference type="AlphaFoldDB" id="A0A2C6BH02"/>
<dbReference type="InterPro" id="IPR014871">
    <property type="entry name" value="dUTPase/dCTP_pyrophosphatase"/>
</dbReference>